<dbReference type="InterPro" id="IPR058625">
    <property type="entry name" value="MdtA-like_BSH"/>
</dbReference>
<keyword evidence="5" id="KW-0472">Membrane</keyword>
<dbReference type="InterPro" id="IPR050465">
    <property type="entry name" value="UPF0194_transport"/>
</dbReference>
<evidence type="ECO:0000256" key="3">
    <source>
        <dbReference type="SAM" id="Coils"/>
    </source>
</evidence>
<feature type="compositionally biased region" description="Polar residues" evidence="4">
    <location>
        <begin position="1"/>
        <end position="13"/>
    </location>
</feature>
<feature type="domain" description="YknX-like C-terminal permuted SH3-like" evidence="7">
    <location>
        <begin position="403"/>
        <end position="470"/>
    </location>
</feature>
<dbReference type="GO" id="GO:0019898">
    <property type="term" value="C:extrinsic component of membrane"/>
    <property type="evidence" value="ECO:0007669"/>
    <property type="project" value="InterPro"/>
</dbReference>
<evidence type="ECO:0000256" key="4">
    <source>
        <dbReference type="SAM" id="MobiDB-lite"/>
    </source>
</evidence>
<keyword evidence="2 3" id="KW-0175">Coiled coil</keyword>
<evidence type="ECO:0000259" key="6">
    <source>
        <dbReference type="Pfam" id="PF25917"/>
    </source>
</evidence>
<evidence type="ECO:0000313" key="8">
    <source>
        <dbReference type="EMBL" id="HFM97650.1"/>
    </source>
</evidence>
<feature type="region of interest" description="Disordered" evidence="4">
    <location>
        <begin position="1"/>
        <end position="24"/>
    </location>
</feature>
<feature type="coiled-coil region" evidence="3">
    <location>
        <begin position="252"/>
        <end position="279"/>
    </location>
</feature>
<evidence type="ECO:0000256" key="2">
    <source>
        <dbReference type="ARBA" id="ARBA00023054"/>
    </source>
</evidence>
<sequence length="473" mass="51700">MKQAPQRLSSNSDQRPKPFEVSQPTSVPHLPLRKIGYWVAGIGVLGLIVWAFRPAPIRVDIGQVQRGELQVTVDAEGKTRVRDRFVIAAGVDGHLARIALREGDSVLANGVVAQIDPLPLNASVQSALGQLAEWQAQRVGVVTQRPKAKTIEQARIRIQVAEAQQRESEARVAQAKADLEQARRDRQRAQQLADSGAISRQDREVAELNVTSRAKALEAAILVAKANQSAVDVARAALAVVQQEQSDPDYLLRVYDARIASTQAELSKLRDEAARTDIRSPVAGKVLRIHQKSAQFVTSGTPLMDIGDPTRLEIVIDVLSSDAVKIQPGDPILIEPGGEPELNANPIQAKVRLVEPSAFTKVSALGVEEQRVNVIGDFVNPARSLGDAYRLDTRIVVWSGKNVLQVPISALFRCNQSSWCVFMVEQGKAVQRQIQIGYRSDRAAEVKQGLQVGESVVLHPTEQVKESIRVTPR</sequence>
<dbReference type="Gene3D" id="6.10.140.1990">
    <property type="match status" value="1"/>
</dbReference>
<dbReference type="Gene3D" id="2.40.420.20">
    <property type="match status" value="1"/>
</dbReference>
<dbReference type="Pfam" id="PF25917">
    <property type="entry name" value="BSH_RND"/>
    <property type="match status" value="1"/>
</dbReference>
<dbReference type="AlphaFoldDB" id="A0A7C3KDC3"/>
<reference evidence="8" key="1">
    <citation type="journal article" date="2020" name="mSystems">
        <title>Genome- and Community-Level Interaction Insights into Carbon Utilization and Element Cycling Functions of Hydrothermarchaeota in Hydrothermal Sediment.</title>
        <authorList>
            <person name="Zhou Z."/>
            <person name="Liu Y."/>
            <person name="Xu W."/>
            <person name="Pan J."/>
            <person name="Luo Z.H."/>
            <person name="Li M."/>
        </authorList>
    </citation>
    <scope>NUCLEOTIDE SEQUENCE [LARGE SCALE GENOMIC DNA]</scope>
    <source>
        <strain evidence="8">SpSt-418</strain>
    </source>
</reference>
<dbReference type="PANTHER" id="PTHR32347:SF29">
    <property type="entry name" value="UPF0194 MEMBRANE PROTEIN YBHG"/>
    <property type="match status" value="1"/>
</dbReference>
<dbReference type="InterPro" id="IPR030190">
    <property type="entry name" value="MacA_alpha-hairpin_sf"/>
</dbReference>
<feature type="transmembrane region" description="Helical" evidence="5">
    <location>
        <begin position="35"/>
        <end position="52"/>
    </location>
</feature>
<evidence type="ECO:0000256" key="1">
    <source>
        <dbReference type="ARBA" id="ARBA00004196"/>
    </source>
</evidence>
<organism evidence="8">
    <name type="scientific">Oscillatoriales cyanobacterium SpSt-418</name>
    <dbReference type="NCBI Taxonomy" id="2282169"/>
    <lineage>
        <taxon>Bacteria</taxon>
        <taxon>Bacillati</taxon>
        <taxon>Cyanobacteriota</taxon>
        <taxon>Cyanophyceae</taxon>
        <taxon>Oscillatoriophycideae</taxon>
        <taxon>Oscillatoriales</taxon>
    </lineage>
</organism>
<dbReference type="SUPFAM" id="SSF111369">
    <property type="entry name" value="HlyD-like secretion proteins"/>
    <property type="match status" value="1"/>
</dbReference>
<accession>A0A7C3KDC3</accession>
<dbReference type="Pfam" id="PF25989">
    <property type="entry name" value="YknX_C"/>
    <property type="match status" value="1"/>
</dbReference>
<gene>
    <name evidence="8" type="ORF">ENR64_07745</name>
</gene>
<feature type="coiled-coil region" evidence="3">
    <location>
        <begin position="151"/>
        <end position="192"/>
    </location>
</feature>
<name>A0A7C3KDC3_9CYAN</name>
<dbReference type="Gene3D" id="2.40.30.170">
    <property type="match status" value="1"/>
</dbReference>
<dbReference type="Gene3D" id="2.40.50.100">
    <property type="match status" value="2"/>
</dbReference>
<dbReference type="EMBL" id="DSRU01000099">
    <property type="protein sequence ID" value="HFM97650.1"/>
    <property type="molecule type" value="Genomic_DNA"/>
</dbReference>
<dbReference type="InterPro" id="IPR058637">
    <property type="entry name" value="YknX-like_C"/>
</dbReference>
<dbReference type="GO" id="GO:1990961">
    <property type="term" value="P:xenobiotic detoxification by transmembrane export across the plasma membrane"/>
    <property type="evidence" value="ECO:0007669"/>
    <property type="project" value="InterPro"/>
</dbReference>
<proteinExistence type="predicted"/>
<evidence type="ECO:0000256" key="5">
    <source>
        <dbReference type="SAM" id="Phobius"/>
    </source>
</evidence>
<evidence type="ECO:0000259" key="7">
    <source>
        <dbReference type="Pfam" id="PF25989"/>
    </source>
</evidence>
<protein>
    <submittedName>
        <fullName evidence="8">HlyD family efflux transporter periplasmic adaptor subunit</fullName>
    </submittedName>
</protein>
<comment type="subcellular location">
    <subcellularLocation>
        <location evidence="1">Cell envelope</location>
    </subcellularLocation>
</comment>
<keyword evidence="5" id="KW-1133">Transmembrane helix</keyword>
<feature type="domain" description="Multidrug resistance protein MdtA-like barrel-sandwich hybrid" evidence="6">
    <location>
        <begin position="87"/>
        <end position="302"/>
    </location>
</feature>
<dbReference type="GO" id="GO:1990195">
    <property type="term" value="C:macrolide transmembrane transporter complex"/>
    <property type="evidence" value="ECO:0007669"/>
    <property type="project" value="InterPro"/>
</dbReference>
<keyword evidence="5" id="KW-0812">Transmembrane</keyword>
<dbReference type="GO" id="GO:0030313">
    <property type="term" value="C:cell envelope"/>
    <property type="evidence" value="ECO:0007669"/>
    <property type="project" value="UniProtKB-SubCell"/>
</dbReference>
<dbReference type="Gene3D" id="1.10.287.470">
    <property type="entry name" value="Helix hairpin bin"/>
    <property type="match status" value="2"/>
</dbReference>
<dbReference type="PANTHER" id="PTHR32347">
    <property type="entry name" value="EFFLUX SYSTEM COMPONENT YKNX-RELATED"/>
    <property type="match status" value="1"/>
</dbReference>
<comment type="caution">
    <text evidence="8">The sequence shown here is derived from an EMBL/GenBank/DDBJ whole genome shotgun (WGS) entry which is preliminary data.</text>
</comment>